<reference evidence="2" key="1">
    <citation type="submission" date="2022-01" db="EMBL/GenBank/DDBJ databases">
        <authorList>
            <person name="King R."/>
        </authorList>
    </citation>
    <scope>NUCLEOTIDE SEQUENCE</scope>
</reference>
<gene>
    <name evidence="2" type="ORF">CEUTPL_LOCUS13012</name>
</gene>
<dbReference type="OrthoDB" id="9984427at2759"/>
<dbReference type="InterPro" id="IPR013783">
    <property type="entry name" value="Ig-like_fold"/>
</dbReference>
<dbReference type="Proteomes" id="UP001152799">
    <property type="component" value="Chromosome 8"/>
</dbReference>
<accession>A0A9N9QRT2</accession>
<evidence type="ECO:0000313" key="3">
    <source>
        <dbReference type="Proteomes" id="UP001152799"/>
    </source>
</evidence>
<feature type="coiled-coil region" evidence="1">
    <location>
        <begin position="15"/>
        <end position="79"/>
    </location>
</feature>
<dbReference type="AlphaFoldDB" id="A0A9N9QRT2"/>
<evidence type="ECO:0000256" key="1">
    <source>
        <dbReference type="SAM" id="Coils"/>
    </source>
</evidence>
<dbReference type="InterPro" id="IPR036116">
    <property type="entry name" value="FN3_sf"/>
</dbReference>
<dbReference type="Gene3D" id="2.60.40.10">
    <property type="entry name" value="Immunoglobulins"/>
    <property type="match status" value="1"/>
</dbReference>
<keyword evidence="3" id="KW-1185">Reference proteome</keyword>
<name>A0A9N9QRT2_9CUCU</name>
<keyword evidence="1" id="KW-0175">Coiled coil</keyword>
<sequence length="426" mass="48792">MNRDNYEISETLKLAKLYIENLNSLKTEIHCVEKQIATTYSETEQNIKETFSNLKEVLRKTLERREKKLLEKAEKVKNEGVLPLKQCEQVIEKNIQHTLKLIDEGSQITDKDQSRIINFLEKAGILGNLPEVPESKEVPYISFYHEPTVGNELENLCLNFGEVFRTAPIQINTVSPKPGALLIQWQQSYENNDDRVKDIQEFKLQRAFGDVIKEKKLAVNFIDCYTGTDFQYLQRDIQISQTYSFRVCCKFDGTTEWSPWSVPQVGATDTPWFSWMSTDKVILSNENKIVTSKEVGVLVFSDGPQVSLTDSVEFSIIEVDPKSEMMVALCIEDPKGHKNLKDMSEIFMVSSNGRISVAGVEKSTVLASFSRGLKVGFSLEPINPVKVRVHVDCKEKRVTYDWSIKENSKLYFACQMMSSMWKVMVE</sequence>
<evidence type="ECO:0008006" key="4">
    <source>
        <dbReference type="Google" id="ProtNLM"/>
    </source>
</evidence>
<dbReference type="EMBL" id="OU892284">
    <property type="protein sequence ID" value="CAG9772606.1"/>
    <property type="molecule type" value="Genomic_DNA"/>
</dbReference>
<evidence type="ECO:0000313" key="2">
    <source>
        <dbReference type="EMBL" id="CAG9772606.1"/>
    </source>
</evidence>
<protein>
    <recommendedName>
        <fullName evidence="4">Cytokine receptor-like factor 3</fullName>
    </recommendedName>
</protein>
<proteinExistence type="predicted"/>
<organism evidence="2 3">
    <name type="scientific">Ceutorhynchus assimilis</name>
    <name type="common">cabbage seed weevil</name>
    <dbReference type="NCBI Taxonomy" id="467358"/>
    <lineage>
        <taxon>Eukaryota</taxon>
        <taxon>Metazoa</taxon>
        <taxon>Ecdysozoa</taxon>
        <taxon>Arthropoda</taxon>
        <taxon>Hexapoda</taxon>
        <taxon>Insecta</taxon>
        <taxon>Pterygota</taxon>
        <taxon>Neoptera</taxon>
        <taxon>Endopterygota</taxon>
        <taxon>Coleoptera</taxon>
        <taxon>Polyphaga</taxon>
        <taxon>Cucujiformia</taxon>
        <taxon>Curculionidae</taxon>
        <taxon>Ceutorhynchinae</taxon>
        <taxon>Ceutorhynchus</taxon>
    </lineage>
</organism>
<dbReference type="SUPFAM" id="SSF49265">
    <property type="entry name" value="Fibronectin type III"/>
    <property type="match status" value="1"/>
</dbReference>